<dbReference type="OrthoDB" id="10524639at2759"/>
<keyword evidence="2" id="KW-1185">Reference proteome</keyword>
<evidence type="ECO:0000313" key="1">
    <source>
        <dbReference type="EMBL" id="PHH78846.1"/>
    </source>
</evidence>
<dbReference type="Proteomes" id="UP000226431">
    <property type="component" value="Unassembled WGS sequence"/>
</dbReference>
<name>A0A2C5ZFR0_9HYPO</name>
<accession>A0A2C5ZFR0</accession>
<dbReference type="AlphaFoldDB" id="A0A2C5ZFR0"/>
<sequence>MAIPLLDCHNLPYWHFPPTYDLICMKRFPRFQVTRPLWSGDSVWVSPASRYPAPAVTDPNQDVDVLLWCQQYGLKGVRLDMDEKK</sequence>
<gene>
    <name evidence="1" type="ORF">CDD80_6136</name>
</gene>
<reference evidence="1 2" key="1">
    <citation type="submission" date="2017-06" db="EMBL/GenBank/DDBJ databases">
        <title>Ant-infecting Ophiocordyceps genomes reveal a high diversity of potential behavioral manipulation genes and a possible major role for enterotoxins.</title>
        <authorList>
            <person name="De Bekker C."/>
            <person name="Evans H.C."/>
            <person name="Brachmann A."/>
            <person name="Hughes D.P."/>
        </authorList>
    </citation>
    <scope>NUCLEOTIDE SEQUENCE [LARGE SCALE GENOMIC DNA]</scope>
    <source>
        <strain evidence="1 2">Map16</strain>
    </source>
</reference>
<evidence type="ECO:0000313" key="2">
    <source>
        <dbReference type="Proteomes" id="UP000226431"/>
    </source>
</evidence>
<protein>
    <submittedName>
        <fullName evidence="1">Uncharacterized protein</fullName>
    </submittedName>
</protein>
<organism evidence="1 2">
    <name type="scientific">Ophiocordyceps camponoti-rufipedis</name>
    <dbReference type="NCBI Taxonomy" id="2004952"/>
    <lineage>
        <taxon>Eukaryota</taxon>
        <taxon>Fungi</taxon>
        <taxon>Dikarya</taxon>
        <taxon>Ascomycota</taxon>
        <taxon>Pezizomycotina</taxon>
        <taxon>Sordariomycetes</taxon>
        <taxon>Hypocreomycetidae</taxon>
        <taxon>Hypocreales</taxon>
        <taxon>Ophiocordycipitaceae</taxon>
        <taxon>Ophiocordyceps</taxon>
    </lineage>
</organism>
<dbReference type="EMBL" id="NJES01000065">
    <property type="protein sequence ID" value="PHH78846.1"/>
    <property type="molecule type" value="Genomic_DNA"/>
</dbReference>
<comment type="caution">
    <text evidence="1">The sequence shown here is derived from an EMBL/GenBank/DDBJ whole genome shotgun (WGS) entry which is preliminary data.</text>
</comment>
<proteinExistence type="predicted"/>